<evidence type="ECO:0000313" key="2">
    <source>
        <dbReference type="EMBL" id="MBS0969003.1"/>
    </source>
</evidence>
<comment type="caution">
    <text evidence="2">The sequence shown here is derived from an EMBL/GenBank/DDBJ whole genome shotgun (WGS) entry which is preliminary data.</text>
</comment>
<evidence type="ECO:0000259" key="1">
    <source>
        <dbReference type="Pfam" id="PF21722"/>
    </source>
</evidence>
<dbReference type="InterPro" id="IPR049304">
    <property type="entry name" value="Gly_rich_dom"/>
</dbReference>
<gene>
    <name evidence="2" type="ORF">JK232_08850</name>
</gene>
<evidence type="ECO:0000313" key="3">
    <source>
        <dbReference type="Proteomes" id="UP000680634"/>
    </source>
</evidence>
<reference evidence="3" key="2">
    <citation type="submission" date="2023-07" db="EMBL/GenBank/DDBJ databases">
        <title>Genome-inferred correspondence between phylogeny and metabolic traits in the wild Drosophila gut microbiome.</title>
        <authorList>
            <person name="Bueno E."/>
            <person name="Blow F."/>
            <person name="Douglas A.E."/>
        </authorList>
    </citation>
    <scope>NUCLEOTIDE SEQUENCE [LARGE SCALE GENOMIC DNA]</scope>
    <source>
        <strain evidence="3">JGM97</strain>
    </source>
</reference>
<dbReference type="Pfam" id="PF21722">
    <property type="entry name" value="Gly_rich_2"/>
    <property type="match status" value="1"/>
</dbReference>
<proteinExistence type="predicted"/>
<dbReference type="EMBL" id="JAERKB010000005">
    <property type="protein sequence ID" value="MBS0969003.1"/>
    <property type="molecule type" value="Genomic_DNA"/>
</dbReference>
<reference evidence="2 3" key="1">
    <citation type="submission" date="2020-12" db="EMBL/GenBank/DDBJ databases">
        <authorList>
            <person name="Mcmullen J.G."/>
        </authorList>
    </citation>
    <scope>NUCLEOTIDE SEQUENCE [LARGE SCALE GENOMIC DNA]</scope>
    <source>
        <strain evidence="2 3">JGM97</strain>
    </source>
</reference>
<sequence length="198" mass="18607">MKSIIVEAQAGGGSGGNVPDVPAGQAAAGSGGGAGAYAKVRITDKALFSSVILSIGEGGGAPNIGMPGINGGNTFFGNLINCPGGAGGGHGRVLTGAGTSSANGHNTVPPTISPQCEILVSLAGEAGGNGLVLNQDAPLAGAGGCSPFGIGGHAPTSPGARTAYGYGAGSSGANGHALTTAQVGLPGMNGIIVVWEYA</sequence>
<name>A0ABS5JIA2_9GAMM</name>
<organism evidence="2 3">
    <name type="scientific">Nissabacter archeti</name>
    <dbReference type="NCBI Taxonomy" id="1917880"/>
    <lineage>
        <taxon>Bacteria</taxon>
        <taxon>Pseudomonadati</taxon>
        <taxon>Pseudomonadota</taxon>
        <taxon>Gammaproteobacteria</taxon>
        <taxon>Enterobacterales</taxon>
        <taxon>Yersiniaceae</taxon>
        <taxon>Nissabacter</taxon>
    </lineage>
</organism>
<dbReference type="RefSeq" id="WP_212589069.1">
    <property type="nucleotide sequence ID" value="NZ_JAERKB010000005.1"/>
</dbReference>
<accession>A0ABS5JIA2</accession>
<protein>
    <recommendedName>
        <fullName evidence="1">Glycine-rich domain-containing protein</fullName>
    </recommendedName>
</protein>
<feature type="domain" description="Glycine-rich" evidence="1">
    <location>
        <begin position="10"/>
        <end position="175"/>
    </location>
</feature>
<keyword evidence="3" id="KW-1185">Reference proteome</keyword>
<dbReference type="Proteomes" id="UP000680634">
    <property type="component" value="Unassembled WGS sequence"/>
</dbReference>